<accession>A0A6A5ZHE7</accession>
<dbReference type="Gene3D" id="2.60.120.10">
    <property type="entry name" value="Jelly Rolls"/>
    <property type="match status" value="1"/>
</dbReference>
<dbReference type="OrthoDB" id="1939643at2759"/>
<feature type="domain" description="Mif2 N-terminal" evidence="9">
    <location>
        <begin position="10"/>
        <end position="144"/>
    </location>
</feature>
<dbReference type="Proteomes" id="UP000799770">
    <property type="component" value="Unassembled WGS sequence"/>
</dbReference>
<evidence type="ECO:0000256" key="3">
    <source>
        <dbReference type="ARBA" id="ARBA00023125"/>
    </source>
</evidence>
<dbReference type="CDD" id="cd06993">
    <property type="entry name" value="cupin_CENP-C_C"/>
    <property type="match status" value="1"/>
</dbReference>
<feature type="compositionally biased region" description="Basic and acidic residues" evidence="7">
    <location>
        <begin position="117"/>
        <end position="128"/>
    </location>
</feature>
<feature type="compositionally biased region" description="Basic and acidic residues" evidence="7">
    <location>
        <begin position="48"/>
        <end position="58"/>
    </location>
</feature>
<evidence type="ECO:0000313" key="11">
    <source>
        <dbReference type="Proteomes" id="UP000799770"/>
    </source>
</evidence>
<evidence type="ECO:0000256" key="4">
    <source>
        <dbReference type="ARBA" id="ARBA00023242"/>
    </source>
</evidence>
<evidence type="ECO:0000256" key="5">
    <source>
        <dbReference type="ARBA" id="ARBA00057947"/>
    </source>
</evidence>
<dbReference type="InterPro" id="IPR011051">
    <property type="entry name" value="RmlC_Cupin_sf"/>
</dbReference>
<organism evidence="10 11">
    <name type="scientific">Lophiotrema nucula</name>
    <dbReference type="NCBI Taxonomy" id="690887"/>
    <lineage>
        <taxon>Eukaryota</taxon>
        <taxon>Fungi</taxon>
        <taxon>Dikarya</taxon>
        <taxon>Ascomycota</taxon>
        <taxon>Pezizomycotina</taxon>
        <taxon>Dothideomycetes</taxon>
        <taxon>Pleosporomycetidae</taxon>
        <taxon>Pleosporales</taxon>
        <taxon>Lophiotremataceae</taxon>
        <taxon>Lophiotrema</taxon>
    </lineage>
</organism>
<dbReference type="GO" id="GO:0051315">
    <property type="term" value="P:attachment of mitotic spindle microtubules to kinetochore"/>
    <property type="evidence" value="ECO:0007669"/>
    <property type="project" value="TreeGrafter"/>
</dbReference>
<dbReference type="GO" id="GO:0005634">
    <property type="term" value="C:nucleus"/>
    <property type="evidence" value="ECO:0007669"/>
    <property type="project" value="UniProtKB-SubCell"/>
</dbReference>
<feature type="compositionally biased region" description="Low complexity" evidence="7">
    <location>
        <begin position="415"/>
        <end position="428"/>
    </location>
</feature>
<feature type="compositionally biased region" description="Basic and acidic residues" evidence="7">
    <location>
        <begin position="382"/>
        <end position="391"/>
    </location>
</feature>
<dbReference type="InterPro" id="IPR028929">
    <property type="entry name" value="Mif2_N"/>
</dbReference>
<dbReference type="InterPro" id="IPR028386">
    <property type="entry name" value="CENP-C/Mif2/cnp3"/>
</dbReference>
<protein>
    <recommendedName>
        <fullName evidence="6">CENP-C homolog</fullName>
    </recommendedName>
</protein>
<evidence type="ECO:0000256" key="6">
    <source>
        <dbReference type="ARBA" id="ARBA00075033"/>
    </source>
</evidence>
<comment type="function">
    <text evidence="5">Component of the kinetochore, a multiprotein complex that assembles on centromeric DNA and attaches chromosomes to spindle microtubules, mediating chromosome segregation and sister chromatid segregation during meiosis and mitosis. Component of the inner kinetochore constitutive centromere-associated network (CCAN), which serves as a structural platform for outer kinetochore assembly.</text>
</comment>
<feature type="compositionally biased region" description="Polar residues" evidence="7">
    <location>
        <begin position="147"/>
        <end position="163"/>
    </location>
</feature>
<feature type="domain" description="Mif2/CENP-C cupin" evidence="8">
    <location>
        <begin position="559"/>
        <end position="645"/>
    </location>
</feature>
<dbReference type="SUPFAM" id="SSF51182">
    <property type="entry name" value="RmlC-like cupins"/>
    <property type="match status" value="1"/>
</dbReference>
<feature type="compositionally biased region" description="Polar residues" evidence="7">
    <location>
        <begin position="184"/>
        <end position="201"/>
    </location>
</feature>
<evidence type="ECO:0000256" key="1">
    <source>
        <dbReference type="ARBA" id="ARBA00004123"/>
    </source>
</evidence>
<feature type="compositionally biased region" description="Basic and acidic residues" evidence="7">
    <location>
        <begin position="24"/>
        <end position="35"/>
    </location>
</feature>
<evidence type="ECO:0000259" key="9">
    <source>
        <dbReference type="Pfam" id="PF15624"/>
    </source>
</evidence>
<dbReference type="GO" id="GO:0000776">
    <property type="term" value="C:kinetochore"/>
    <property type="evidence" value="ECO:0007669"/>
    <property type="project" value="InterPro"/>
</dbReference>
<evidence type="ECO:0000256" key="2">
    <source>
        <dbReference type="ARBA" id="ARBA00010291"/>
    </source>
</evidence>
<keyword evidence="11" id="KW-1185">Reference proteome</keyword>
<dbReference type="GO" id="GO:0019237">
    <property type="term" value="F:centromeric DNA binding"/>
    <property type="evidence" value="ECO:0007669"/>
    <property type="project" value="InterPro"/>
</dbReference>
<dbReference type="Pfam" id="PF11699">
    <property type="entry name" value="CENP-C_C"/>
    <property type="match status" value="1"/>
</dbReference>
<dbReference type="GO" id="GO:0051382">
    <property type="term" value="P:kinetochore assembly"/>
    <property type="evidence" value="ECO:0007669"/>
    <property type="project" value="InterPro"/>
</dbReference>
<sequence length="654" mass="71844">MAPKKRENQYFNVGVQGRKTGVTIEDRGLRDEHGMEPISGIFSSPEKSPPKRDARRITEGTVTTSESMEIDESSIQEVVSAVKPSNLLRANRPNLPPPKARSPMKTSLGSSPRRLSVRPETRSRDTESPARPSSPPAVSRKLDFEQEGSTLQETPGNILSGSGQRRGRPRDPYSIEPSPIRATSAVQEETLQEEITASAINDDSAGANGYLEESFAGGIGDDSMAGAEMPMEESTIEVEPVKPTRKPRKRKSDALESDAEEKLPTRKTGRKKDAPAAEPPAKKSKKSAPEPTPAAQRRSGRSKRLSELTAEEPSILEETSKDASELAQDTPEPAPAKPRGRGRPPGRPKAQVEKATPSKNEEESPVFKKPKAVTKAQAKKSAKSDNKENERQLLSGKLVDTLGNPLSKDEIEQMSTTSSTSRFGRGRTLSVFRQLGPDEASRSVGKTGRHRVAPLNFWKNDRVVYKKDGGMESVVVNESIEPPRSKKRGGWQKGRKRGLAPITEDEEELEEWEVSDGVIGGTYRGYDPLNNVSREEEESEAIAWSHAGIQPQDVPEAQFKFTKLGSAPGSYLSWGVIDVPVAGVKRTKNARRMHMVFHVVRGTLQVRVAENEFIINKGGVWQVPRGNTYSITNVSNVDSRVFFAQAYESILEED</sequence>
<proteinExistence type="inferred from homology"/>
<comment type="similarity">
    <text evidence="2">Belongs to the CENP-C/MIF2 family.</text>
</comment>
<feature type="region of interest" description="Disordered" evidence="7">
    <location>
        <begin position="22"/>
        <end position="428"/>
    </location>
</feature>
<dbReference type="InterPro" id="IPR025974">
    <property type="entry name" value="Mif2/CENP-C_cupin"/>
</dbReference>
<evidence type="ECO:0000259" key="8">
    <source>
        <dbReference type="Pfam" id="PF11699"/>
    </source>
</evidence>
<reference evidence="10" key="1">
    <citation type="journal article" date="2020" name="Stud. Mycol.">
        <title>101 Dothideomycetes genomes: a test case for predicting lifestyles and emergence of pathogens.</title>
        <authorList>
            <person name="Haridas S."/>
            <person name="Albert R."/>
            <person name="Binder M."/>
            <person name="Bloem J."/>
            <person name="Labutti K."/>
            <person name="Salamov A."/>
            <person name="Andreopoulos B."/>
            <person name="Baker S."/>
            <person name="Barry K."/>
            <person name="Bills G."/>
            <person name="Bluhm B."/>
            <person name="Cannon C."/>
            <person name="Castanera R."/>
            <person name="Culley D."/>
            <person name="Daum C."/>
            <person name="Ezra D."/>
            <person name="Gonzalez J."/>
            <person name="Henrissat B."/>
            <person name="Kuo A."/>
            <person name="Liang C."/>
            <person name="Lipzen A."/>
            <person name="Lutzoni F."/>
            <person name="Magnuson J."/>
            <person name="Mondo S."/>
            <person name="Nolan M."/>
            <person name="Ohm R."/>
            <person name="Pangilinan J."/>
            <person name="Park H.-J."/>
            <person name="Ramirez L."/>
            <person name="Alfaro M."/>
            <person name="Sun H."/>
            <person name="Tritt A."/>
            <person name="Yoshinaga Y."/>
            <person name="Zwiers L.-H."/>
            <person name="Turgeon B."/>
            <person name="Goodwin S."/>
            <person name="Spatafora J."/>
            <person name="Crous P."/>
            <person name="Grigoriev I."/>
        </authorList>
    </citation>
    <scope>NUCLEOTIDE SEQUENCE</scope>
    <source>
        <strain evidence="10">CBS 627.86</strain>
    </source>
</reference>
<dbReference type="GO" id="GO:0051455">
    <property type="term" value="P:spindle attachment to meiosis I kinetochore"/>
    <property type="evidence" value="ECO:0007669"/>
    <property type="project" value="TreeGrafter"/>
</dbReference>
<dbReference type="PANTHER" id="PTHR16684:SF11">
    <property type="entry name" value="CENTROMERE PROTEIN C"/>
    <property type="match status" value="1"/>
</dbReference>
<dbReference type="Pfam" id="PF15624">
    <property type="entry name" value="Mif2_N"/>
    <property type="match status" value="1"/>
</dbReference>
<keyword evidence="3" id="KW-0238">DNA-binding</keyword>
<dbReference type="EMBL" id="ML977316">
    <property type="protein sequence ID" value="KAF2118980.1"/>
    <property type="molecule type" value="Genomic_DNA"/>
</dbReference>
<dbReference type="PANTHER" id="PTHR16684">
    <property type="entry name" value="CENTROMERE PROTEIN C"/>
    <property type="match status" value="1"/>
</dbReference>
<evidence type="ECO:0000256" key="7">
    <source>
        <dbReference type="SAM" id="MobiDB-lite"/>
    </source>
</evidence>
<feature type="compositionally biased region" description="Basic residues" evidence="7">
    <location>
        <begin position="368"/>
        <end position="381"/>
    </location>
</feature>
<dbReference type="AlphaFoldDB" id="A0A6A5ZHE7"/>
<evidence type="ECO:0000313" key="10">
    <source>
        <dbReference type="EMBL" id="KAF2118980.1"/>
    </source>
</evidence>
<dbReference type="InterPro" id="IPR014710">
    <property type="entry name" value="RmlC-like_jellyroll"/>
</dbReference>
<name>A0A6A5ZHE7_9PLEO</name>
<keyword evidence="4" id="KW-0539">Nucleus</keyword>
<gene>
    <name evidence="10" type="ORF">BDV96DRAFT_568848</name>
</gene>
<dbReference type="FunFam" id="2.60.120.10:FF:000033">
    <property type="entry name" value="Centromere protein C 1"/>
    <property type="match status" value="1"/>
</dbReference>
<comment type="subcellular location">
    <subcellularLocation>
        <location evidence="1">Nucleus</location>
    </subcellularLocation>
</comment>